<evidence type="ECO:0000313" key="9">
    <source>
        <dbReference type="EMBL" id="SOH92590.1"/>
    </source>
</evidence>
<keyword evidence="5 8" id="KW-0812">Transmembrane</keyword>
<comment type="subcellular location">
    <subcellularLocation>
        <location evidence="1">Cell inner membrane</location>
        <topology evidence="1">Multi-pass membrane protein</topology>
    </subcellularLocation>
</comment>
<evidence type="ECO:0000256" key="1">
    <source>
        <dbReference type="ARBA" id="ARBA00004429"/>
    </source>
</evidence>
<feature type="transmembrane region" description="Helical" evidence="8">
    <location>
        <begin position="87"/>
        <end position="108"/>
    </location>
</feature>
<dbReference type="InterPro" id="IPR021147">
    <property type="entry name" value="DUF697"/>
</dbReference>
<evidence type="ECO:0000256" key="2">
    <source>
        <dbReference type="ARBA" id="ARBA00008255"/>
    </source>
</evidence>
<reference evidence="10" key="1">
    <citation type="submission" date="2017-09" db="EMBL/GenBank/DDBJ databases">
        <authorList>
            <person name="Varghese N."/>
            <person name="Submissions S."/>
        </authorList>
    </citation>
    <scope>NUCLEOTIDE SEQUENCE [LARGE SCALE GENOMIC DNA]</scope>
    <source>
        <strain evidence="10">C7</strain>
    </source>
</reference>
<evidence type="ECO:0000256" key="5">
    <source>
        <dbReference type="ARBA" id="ARBA00022692"/>
    </source>
</evidence>
<keyword evidence="3" id="KW-1003">Cell membrane</keyword>
<sequence>MSDETENQPRRPILIEDDLPKLDLTPTSAPPVPDATGVAMVRATKVAARRPSWFSRIFWGAISSLLVIIIGEAAWTFAMDLIARNLWLGRIVIGLIAIVGVGVVVALVRELTALARLGRVDALRMQAEQAKTTADRAQAVKVVDSISTLYSNRDELAEARATLKRSAQDVLDADALLELAERTYLTPLDAAARLEIEAASRTVAGVTALLPLALADVATALTSNLRMIRRIAEIYGGRAGFLGSWRLFKTVAAHLIATGAVAVGDDLIGAVAGGGLLSKLSRRFGEGVVNGALTARVGVAAMDVCRPLPFTALRKPSVTNILQRSLTGLIPSRDKS</sequence>
<dbReference type="InterPro" id="IPR006507">
    <property type="entry name" value="UPF0283"/>
</dbReference>
<dbReference type="Pfam" id="PF05128">
    <property type="entry name" value="DUF697"/>
    <property type="match status" value="1"/>
</dbReference>
<feature type="transmembrane region" description="Helical" evidence="8">
    <location>
        <begin position="57"/>
        <end position="75"/>
    </location>
</feature>
<dbReference type="PANTHER" id="PTHR39342">
    <property type="entry name" value="UPF0283 MEMBRANE PROTEIN YCJF"/>
    <property type="match status" value="1"/>
</dbReference>
<dbReference type="NCBIfam" id="TIGR01620">
    <property type="entry name" value="hyp_HI0043"/>
    <property type="match status" value="1"/>
</dbReference>
<name>A0A2C9CN29_9RHOB</name>
<dbReference type="PANTHER" id="PTHR39342:SF1">
    <property type="entry name" value="UPF0283 MEMBRANE PROTEIN YCJF"/>
    <property type="match status" value="1"/>
</dbReference>
<keyword evidence="4" id="KW-0997">Cell inner membrane</keyword>
<evidence type="ECO:0000256" key="6">
    <source>
        <dbReference type="ARBA" id="ARBA00022989"/>
    </source>
</evidence>
<evidence type="ECO:0000256" key="7">
    <source>
        <dbReference type="ARBA" id="ARBA00023136"/>
    </source>
</evidence>
<evidence type="ECO:0000256" key="8">
    <source>
        <dbReference type="SAM" id="Phobius"/>
    </source>
</evidence>
<keyword evidence="7 8" id="KW-0472">Membrane</keyword>
<evidence type="ECO:0000313" key="10">
    <source>
        <dbReference type="Proteomes" id="UP000220034"/>
    </source>
</evidence>
<dbReference type="GO" id="GO:0005886">
    <property type="term" value="C:plasma membrane"/>
    <property type="evidence" value="ECO:0007669"/>
    <property type="project" value="UniProtKB-SubCell"/>
</dbReference>
<dbReference type="Proteomes" id="UP000220034">
    <property type="component" value="Unassembled WGS sequence"/>
</dbReference>
<evidence type="ECO:0000256" key="4">
    <source>
        <dbReference type="ARBA" id="ARBA00022519"/>
    </source>
</evidence>
<accession>A0A2C9CN29</accession>
<protein>
    <submittedName>
        <fullName evidence="9">Putative membrane protein</fullName>
    </submittedName>
</protein>
<dbReference type="RefSeq" id="WP_097928162.1">
    <property type="nucleotide sequence ID" value="NZ_OCTN01000001.1"/>
</dbReference>
<dbReference type="AlphaFoldDB" id="A0A2C9CN29"/>
<gene>
    <name evidence="9" type="ORF">SAMN06273572_101438</name>
</gene>
<evidence type="ECO:0000256" key="3">
    <source>
        <dbReference type="ARBA" id="ARBA00022475"/>
    </source>
</evidence>
<proteinExistence type="inferred from homology"/>
<dbReference type="OrthoDB" id="9816060at2"/>
<comment type="similarity">
    <text evidence="2">Belongs to the UPF0283 family.</text>
</comment>
<organism evidence="9 10">
    <name type="scientific">Pontivivens marinum</name>
    <dbReference type="NCBI Taxonomy" id="1690039"/>
    <lineage>
        <taxon>Bacteria</taxon>
        <taxon>Pseudomonadati</taxon>
        <taxon>Pseudomonadota</taxon>
        <taxon>Alphaproteobacteria</taxon>
        <taxon>Rhodobacterales</taxon>
        <taxon>Paracoccaceae</taxon>
        <taxon>Pontivivens</taxon>
    </lineage>
</organism>
<dbReference type="EMBL" id="OCTN01000001">
    <property type="protein sequence ID" value="SOH92590.1"/>
    <property type="molecule type" value="Genomic_DNA"/>
</dbReference>
<keyword evidence="6 8" id="KW-1133">Transmembrane helix</keyword>
<keyword evidence="10" id="KW-1185">Reference proteome</keyword>